<name>F0Q9X1_PARA1</name>
<feature type="coiled-coil region" evidence="1">
    <location>
        <begin position="146"/>
        <end position="173"/>
    </location>
</feature>
<feature type="region of interest" description="Disordered" evidence="2">
    <location>
        <begin position="1"/>
        <end position="71"/>
    </location>
</feature>
<gene>
    <name evidence="3" type="ordered locus">Acav_3329</name>
</gene>
<organism evidence="3 4">
    <name type="scientific">Paracidovorax avenae (strain ATCC 19860 / DSM 7227 / CCUG 15838 / JCM 20985 / LMG 2117 / NCPPB 1011)</name>
    <name type="common">Acidovorax avenae</name>
    <dbReference type="NCBI Taxonomy" id="643561"/>
    <lineage>
        <taxon>Bacteria</taxon>
        <taxon>Pseudomonadati</taxon>
        <taxon>Pseudomonadota</taxon>
        <taxon>Betaproteobacteria</taxon>
        <taxon>Burkholderiales</taxon>
        <taxon>Comamonadaceae</taxon>
        <taxon>Paracidovorax</taxon>
    </lineage>
</organism>
<evidence type="ECO:0000256" key="2">
    <source>
        <dbReference type="SAM" id="MobiDB-lite"/>
    </source>
</evidence>
<dbReference type="OrthoDB" id="9932828at2"/>
<sequence>MHFSFKSLCGADASQRRSHPAQTPATSSREPRHGRRLDAAGGPGPRGYAFQTDPARSGPPPRRPAPALPQVHRMQSQPAAAQTLAFAARFLSNGPVEAVVRTPAQEAQLLRADNAAARLERLVSLSLGPAASGRPSAADPEQVGTLRRKLGQLRELQAQKAQLSEDVAQLREAHGAGKALGIDWDRYKGWERILNARPQELLAQIDGGIANLLHRLGEADYEARQQKERDLGKILF</sequence>
<reference evidence="3" key="1">
    <citation type="submission" date="2011-02" db="EMBL/GenBank/DDBJ databases">
        <title>Complete sequence of Acidovorax avenae subsp. avenae ATCC 19860.</title>
        <authorList>
            <consortium name="US DOE Joint Genome Institute"/>
            <person name="Lucas S."/>
            <person name="Copeland A."/>
            <person name="Lapidus A."/>
            <person name="Cheng J.-F."/>
            <person name="Goodwin L."/>
            <person name="Pitluck S."/>
            <person name="Chertkov O."/>
            <person name="Held B."/>
            <person name="Detter J.C."/>
            <person name="Han C."/>
            <person name="Tapia R."/>
            <person name="Land M."/>
            <person name="Hauser L."/>
            <person name="Kyrpides N."/>
            <person name="Ivanova N."/>
            <person name="Ovchinnikova G."/>
            <person name="Pagani I."/>
            <person name="Gordon S."/>
            <person name="Woyke T."/>
        </authorList>
    </citation>
    <scope>NUCLEOTIDE SEQUENCE</scope>
    <source>
        <strain evidence="3">ATCC 19860</strain>
    </source>
</reference>
<dbReference type="Proteomes" id="UP000002482">
    <property type="component" value="Chromosome"/>
</dbReference>
<proteinExistence type="predicted"/>
<dbReference type="EMBL" id="CP002521">
    <property type="protein sequence ID" value="ADX47231.1"/>
    <property type="molecule type" value="Genomic_DNA"/>
</dbReference>
<accession>F0Q9X1</accession>
<evidence type="ECO:0000256" key="1">
    <source>
        <dbReference type="SAM" id="Coils"/>
    </source>
</evidence>
<evidence type="ECO:0000313" key="4">
    <source>
        <dbReference type="Proteomes" id="UP000002482"/>
    </source>
</evidence>
<protein>
    <submittedName>
        <fullName evidence="3">Uncharacterized protein</fullName>
    </submittedName>
</protein>
<keyword evidence="4" id="KW-1185">Reference proteome</keyword>
<keyword evidence="1" id="KW-0175">Coiled coil</keyword>
<dbReference type="KEGG" id="aaa:Acav_3329"/>
<evidence type="ECO:0000313" key="3">
    <source>
        <dbReference type="EMBL" id="ADX47231.1"/>
    </source>
</evidence>
<dbReference type="AlphaFoldDB" id="F0Q9X1"/>
<dbReference type="HOGENOM" id="CLU_1173434_0_0_4"/>
<feature type="compositionally biased region" description="Pro residues" evidence="2">
    <location>
        <begin position="57"/>
        <end position="67"/>
    </location>
</feature>